<dbReference type="GO" id="GO:0009007">
    <property type="term" value="F:site-specific DNA-methyltransferase (adenine-specific) activity"/>
    <property type="evidence" value="ECO:0007669"/>
    <property type="project" value="UniProtKB-EC"/>
</dbReference>
<dbReference type="Proteomes" id="UP000033423">
    <property type="component" value="Unassembled WGS sequence"/>
</dbReference>
<evidence type="ECO:0000256" key="1">
    <source>
        <dbReference type="ARBA" id="ARBA00011900"/>
    </source>
</evidence>
<sequence length="361" mass="41083">MKAEIIQPLYNETPSSYVDRIGQLYVSNTNMQRRKSLAQFFTPLEVAIFMARLYQPYKKVISILDPGAGILGCTLCQHIADSPDKTETIELTTYELDGNLIPYLERSLQYTQTWLNKKNVRFSYKIKAEDFILGNANKINKIKTLFEDQQEKNSLYDIVISNPPYFKISGADIRAKIAEFIVHGQPNIYAIFMAVSACLLEQEGELIFITPRSYAAGSYFRLFREQFFSTVSPVFLHLFGSRREAFGRDKVLQENIIIKAKRQKTSPNSLNKDTVKISYSQGIGDLSESPQYQLPLTEIIDLKNKSNILRVPVSAEEEEIINIVNSWKGSLYTYGMEISTGPVVPFRATSYITDNVEVNSP</sequence>
<evidence type="ECO:0000259" key="6">
    <source>
        <dbReference type="Pfam" id="PF07669"/>
    </source>
</evidence>
<comment type="catalytic activity">
    <reaction evidence="5">
        <text>a 2'-deoxyadenosine in DNA + S-adenosyl-L-methionine = an N(6)-methyl-2'-deoxyadenosine in DNA + S-adenosyl-L-homocysteine + H(+)</text>
        <dbReference type="Rhea" id="RHEA:15197"/>
        <dbReference type="Rhea" id="RHEA-COMP:12418"/>
        <dbReference type="Rhea" id="RHEA-COMP:12419"/>
        <dbReference type="ChEBI" id="CHEBI:15378"/>
        <dbReference type="ChEBI" id="CHEBI:57856"/>
        <dbReference type="ChEBI" id="CHEBI:59789"/>
        <dbReference type="ChEBI" id="CHEBI:90615"/>
        <dbReference type="ChEBI" id="CHEBI:90616"/>
        <dbReference type="EC" id="2.1.1.72"/>
    </reaction>
</comment>
<dbReference type="PANTHER" id="PTHR33841">
    <property type="entry name" value="DNA METHYLTRANSFERASE YEEA-RELATED"/>
    <property type="match status" value="1"/>
</dbReference>
<keyword evidence="3 7" id="KW-0808">Transferase</keyword>
<dbReference type="Gene3D" id="3.40.50.150">
    <property type="entry name" value="Vaccinia Virus protein VP39"/>
    <property type="match status" value="1"/>
</dbReference>
<dbReference type="Pfam" id="PF07669">
    <property type="entry name" value="Eco57I"/>
    <property type="match status" value="1"/>
</dbReference>
<keyword evidence="2 7" id="KW-0489">Methyltransferase</keyword>
<gene>
    <name evidence="7" type="ORF">MBAV_001205</name>
</gene>
<dbReference type="PROSITE" id="PS00092">
    <property type="entry name" value="N6_MTASE"/>
    <property type="match status" value="1"/>
</dbReference>
<protein>
    <recommendedName>
        <fullName evidence="1">site-specific DNA-methyltransferase (adenine-specific)</fullName>
        <ecNumber evidence="1">2.1.1.72</ecNumber>
    </recommendedName>
</protein>
<organism evidence="7 8">
    <name type="scientific">Candidatus Magnetobacterium bavaricum</name>
    <dbReference type="NCBI Taxonomy" id="29290"/>
    <lineage>
        <taxon>Bacteria</taxon>
        <taxon>Pseudomonadati</taxon>
        <taxon>Nitrospirota</taxon>
        <taxon>Thermodesulfovibrionia</taxon>
        <taxon>Thermodesulfovibrionales</taxon>
        <taxon>Candidatus Magnetobacteriaceae</taxon>
        <taxon>Candidatus Magnetobacterium</taxon>
    </lineage>
</organism>
<keyword evidence="8" id="KW-1185">Reference proteome</keyword>
<dbReference type="PANTHER" id="PTHR33841:SF1">
    <property type="entry name" value="DNA METHYLTRANSFERASE A"/>
    <property type="match status" value="1"/>
</dbReference>
<dbReference type="InterPro" id="IPR050953">
    <property type="entry name" value="N4_N6_ade-DNA_methylase"/>
</dbReference>
<dbReference type="PRINTS" id="PR00507">
    <property type="entry name" value="N12N6MTFRASE"/>
</dbReference>
<reference evidence="7 8" key="1">
    <citation type="submission" date="2015-02" db="EMBL/GenBank/DDBJ databases">
        <title>Single-cell genomics of uncultivated deep-branching MTB reveals a conserved set of magnetosome genes.</title>
        <authorList>
            <person name="Kolinko S."/>
            <person name="Richter M."/>
            <person name="Glockner F.O."/>
            <person name="Brachmann A."/>
            <person name="Schuler D."/>
        </authorList>
    </citation>
    <scope>NUCLEOTIDE SEQUENCE [LARGE SCALE GENOMIC DNA]</scope>
    <source>
        <strain evidence="7">TM-1</strain>
    </source>
</reference>
<dbReference type="EC" id="2.1.1.72" evidence="1"/>
<dbReference type="GO" id="GO:0003676">
    <property type="term" value="F:nucleic acid binding"/>
    <property type="evidence" value="ECO:0007669"/>
    <property type="project" value="InterPro"/>
</dbReference>
<accession>A0A0F3GXL5</accession>
<evidence type="ECO:0000256" key="4">
    <source>
        <dbReference type="ARBA" id="ARBA00022691"/>
    </source>
</evidence>
<dbReference type="EMBL" id="LACI01000537">
    <property type="protein sequence ID" value="KJU86587.1"/>
    <property type="molecule type" value="Genomic_DNA"/>
</dbReference>
<evidence type="ECO:0000256" key="2">
    <source>
        <dbReference type="ARBA" id="ARBA00022603"/>
    </source>
</evidence>
<keyword evidence="4" id="KW-0949">S-adenosyl-L-methionine</keyword>
<dbReference type="InterPro" id="IPR002052">
    <property type="entry name" value="DNA_methylase_N6_adenine_CS"/>
</dbReference>
<feature type="domain" description="Type II methyltransferase M.TaqI-like" evidence="6">
    <location>
        <begin position="121"/>
        <end position="239"/>
    </location>
</feature>
<proteinExistence type="predicted"/>
<evidence type="ECO:0000313" key="7">
    <source>
        <dbReference type="EMBL" id="KJU86587.1"/>
    </source>
</evidence>
<dbReference type="InterPro" id="IPR011639">
    <property type="entry name" value="MethylTrfase_TaqI-like_dom"/>
</dbReference>
<evidence type="ECO:0000256" key="5">
    <source>
        <dbReference type="ARBA" id="ARBA00047942"/>
    </source>
</evidence>
<dbReference type="AlphaFoldDB" id="A0A0F3GXL5"/>
<evidence type="ECO:0000313" key="8">
    <source>
        <dbReference type="Proteomes" id="UP000033423"/>
    </source>
</evidence>
<evidence type="ECO:0000256" key="3">
    <source>
        <dbReference type="ARBA" id="ARBA00022679"/>
    </source>
</evidence>
<dbReference type="SUPFAM" id="SSF53335">
    <property type="entry name" value="S-adenosyl-L-methionine-dependent methyltransferases"/>
    <property type="match status" value="1"/>
</dbReference>
<dbReference type="GO" id="GO:0032259">
    <property type="term" value="P:methylation"/>
    <property type="evidence" value="ECO:0007669"/>
    <property type="project" value="UniProtKB-KW"/>
</dbReference>
<name>A0A0F3GXL5_9BACT</name>
<dbReference type="PATRIC" id="fig|29290.4.peg.1602"/>
<dbReference type="InterPro" id="IPR029063">
    <property type="entry name" value="SAM-dependent_MTases_sf"/>
</dbReference>
<comment type="caution">
    <text evidence="7">The sequence shown here is derived from an EMBL/GenBank/DDBJ whole genome shotgun (WGS) entry which is preliminary data.</text>
</comment>
<dbReference type="GO" id="GO:0006304">
    <property type="term" value="P:DNA modification"/>
    <property type="evidence" value="ECO:0007669"/>
    <property type="project" value="InterPro"/>
</dbReference>